<name>A0A9D1I1W0_9FIRM</name>
<reference evidence="7" key="1">
    <citation type="submission" date="2020-10" db="EMBL/GenBank/DDBJ databases">
        <authorList>
            <person name="Gilroy R."/>
        </authorList>
    </citation>
    <scope>NUCLEOTIDE SEQUENCE</scope>
    <source>
        <strain evidence="7">ChiHcec3-6078</strain>
    </source>
</reference>
<sequence>MQGNTKFKGKKTVYNLKLPTGSRRLDPEQSKLPIVPREHHLGYYAMVAILTAGAIASWAFVTGGSIGVLVPVKYGICAAFFGCVIAYGIHGYMAVVYTRWGTDASVIGRSVWGHRGIYVLILGIGFPATYGWGSMPMIMLGRSAATVADSAGAPGILGTWQLWSFGALAIGLLITYYGTTVIDKISMIATPIIVILIVFICVVLLREYGIYDSFNTSPGDIPVTRHNYMVAVEIALGVGVSWIFLLSAYTKPALSENASYTPSVLGNGVAWAICCIAPMITSCMVDLSDPVEALAAIGGGYVIVWLVMLAFANFSSVMVNPYFLSCNLQSMFPKMKWKYCVLIQTIYAVAIIFPVFYDQFGVVISFIGLLEGPAGCIWALDFFLNKRINLRHCYAKGEQKKKSAYWYWHGFSVPAWVGLICGTAFGIWHYNPWTSDIKFEGLFDLFGAMLPASFIGTAVYFILWLALQKDWRRKLDMRATVDEFVAQKDDNAKYI</sequence>
<dbReference type="Proteomes" id="UP000824090">
    <property type="component" value="Unassembled WGS sequence"/>
</dbReference>
<comment type="similarity">
    <text evidence="2">Belongs to the purine-cytosine permease (2.A.39) family.</text>
</comment>
<evidence type="ECO:0000313" key="8">
    <source>
        <dbReference type="Proteomes" id="UP000824090"/>
    </source>
</evidence>
<proteinExistence type="inferred from homology"/>
<feature type="transmembrane region" description="Helical" evidence="6">
    <location>
        <begin position="448"/>
        <end position="467"/>
    </location>
</feature>
<feature type="transmembrane region" description="Helical" evidence="6">
    <location>
        <begin position="363"/>
        <end position="384"/>
    </location>
</feature>
<feature type="transmembrane region" description="Helical" evidence="6">
    <location>
        <begin position="73"/>
        <end position="97"/>
    </location>
</feature>
<dbReference type="AlphaFoldDB" id="A0A9D1I1W0"/>
<feature type="transmembrane region" description="Helical" evidence="6">
    <location>
        <begin position="160"/>
        <end position="178"/>
    </location>
</feature>
<organism evidence="7 8">
    <name type="scientific">Candidatus Allocopromorpha excrementigallinarum</name>
    <dbReference type="NCBI Taxonomy" id="2840742"/>
    <lineage>
        <taxon>Bacteria</taxon>
        <taxon>Bacillati</taxon>
        <taxon>Bacillota</taxon>
        <taxon>Clostridia</taxon>
        <taxon>Eubacteriales</taxon>
        <taxon>Eubacteriaceae</taxon>
        <taxon>Eubacteriaceae incertae sedis</taxon>
        <taxon>Candidatus Allocopromorpha</taxon>
    </lineage>
</organism>
<dbReference type="EMBL" id="DVMP01000131">
    <property type="protein sequence ID" value="HIU26232.1"/>
    <property type="molecule type" value="Genomic_DNA"/>
</dbReference>
<protein>
    <submittedName>
        <fullName evidence="7">Cytosine permease</fullName>
    </submittedName>
</protein>
<feature type="transmembrane region" description="Helical" evidence="6">
    <location>
        <begin position="293"/>
        <end position="319"/>
    </location>
</feature>
<evidence type="ECO:0000256" key="2">
    <source>
        <dbReference type="ARBA" id="ARBA00008974"/>
    </source>
</evidence>
<feature type="transmembrane region" description="Helical" evidence="6">
    <location>
        <begin position="41"/>
        <end position="61"/>
    </location>
</feature>
<evidence type="ECO:0000256" key="4">
    <source>
        <dbReference type="ARBA" id="ARBA00022989"/>
    </source>
</evidence>
<dbReference type="PANTHER" id="PTHR30569">
    <property type="entry name" value="CYTOSINE TRANSPORTER CODB"/>
    <property type="match status" value="1"/>
</dbReference>
<evidence type="ECO:0000256" key="3">
    <source>
        <dbReference type="ARBA" id="ARBA00022692"/>
    </source>
</evidence>
<comment type="subcellular location">
    <subcellularLocation>
        <location evidence="1">Membrane</location>
        <topology evidence="1">Multi-pass membrane protein</topology>
    </subcellularLocation>
</comment>
<feature type="transmembrane region" description="Helical" evidence="6">
    <location>
        <begin position="228"/>
        <end position="248"/>
    </location>
</feature>
<feature type="transmembrane region" description="Helical" evidence="6">
    <location>
        <begin position="339"/>
        <end position="357"/>
    </location>
</feature>
<keyword evidence="3 6" id="KW-0812">Transmembrane</keyword>
<evidence type="ECO:0000256" key="5">
    <source>
        <dbReference type="ARBA" id="ARBA00023136"/>
    </source>
</evidence>
<feature type="transmembrane region" description="Helical" evidence="6">
    <location>
        <begin position="185"/>
        <end position="208"/>
    </location>
</feature>
<feature type="transmembrane region" description="Helical" evidence="6">
    <location>
        <begin position="405"/>
        <end position="428"/>
    </location>
</feature>
<gene>
    <name evidence="7" type="ORF">IAC50_07055</name>
</gene>
<accession>A0A9D1I1W0</accession>
<keyword evidence="5 6" id="KW-0472">Membrane</keyword>
<dbReference type="Pfam" id="PF02133">
    <property type="entry name" value="Transp_cyt_pur"/>
    <property type="match status" value="1"/>
</dbReference>
<feature type="transmembrane region" description="Helical" evidence="6">
    <location>
        <begin position="260"/>
        <end position="281"/>
    </location>
</feature>
<dbReference type="InterPro" id="IPR001248">
    <property type="entry name" value="Pur-cyt_permease"/>
</dbReference>
<reference evidence="7" key="2">
    <citation type="journal article" date="2021" name="PeerJ">
        <title>Extensive microbial diversity within the chicken gut microbiome revealed by metagenomics and culture.</title>
        <authorList>
            <person name="Gilroy R."/>
            <person name="Ravi A."/>
            <person name="Getino M."/>
            <person name="Pursley I."/>
            <person name="Horton D.L."/>
            <person name="Alikhan N.F."/>
            <person name="Baker D."/>
            <person name="Gharbi K."/>
            <person name="Hall N."/>
            <person name="Watson M."/>
            <person name="Adriaenssens E.M."/>
            <person name="Foster-Nyarko E."/>
            <person name="Jarju S."/>
            <person name="Secka A."/>
            <person name="Antonio M."/>
            <person name="Oren A."/>
            <person name="Chaudhuri R.R."/>
            <person name="La Ragione R."/>
            <person name="Hildebrand F."/>
            <person name="Pallen M.J."/>
        </authorList>
    </citation>
    <scope>NUCLEOTIDE SEQUENCE</scope>
    <source>
        <strain evidence="7">ChiHcec3-6078</strain>
    </source>
</reference>
<evidence type="ECO:0000313" key="7">
    <source>
        <dbReference type="EMBL" id="HIU26232.1"/>
    </source>
</evidence>
<dbReference type="GO" id="GO:0015209">
    <property type="term" value="F:cytosine transmembrane transporter activity"/>
    <property type="evidence" value="ECO:0007669"/>
    <property type="project" value="InterPro"/>
</dbReference>
<comment type="caution">
    <text evidence="7">The sequence shown here is derived from an EMBL/GenBank/DDBJ whole genome shotgun (WGS) entry which is preliminary data.</text>
</comment>
<evidence type="ECO:0000256" key="6">
    <source>
        <dbReference type="SAM" id="Phobius"/>
    </source>
</evidence>
<keyword evidence="4 6" id="KW-1133">Transmembrane helix</keyword>
<evidence type="ECO:0000256" key="1">
    <source>
        <dbReference type="ARBA" id="ARBA00004141"/>
    </source>
</evidence>
<feature type="transmembrane region" description="Helical" evidence="6">
    <location>
        <begin position="117"/>
        <end position="140"/>
    </location>
</feature>
<dbReference type="InterPro" id="IPR030191">
    <property type="entry name" value="CodB"/>
</dbReference>
<dbReference type="Gene3D" id="1.10.4160.10">
    <property type="entry name" value="Hydantoin permease"/>
    <property type="match status" value="1"/>
</dbReference>
<dbReference type="PANTHER" id="PTHR30569:SF0">
    <property type="entry name" value="CYTOSINE PERMEASE"/>
    <property type="match status" value="1"/>
</dbReference>
<dbReference type="GO" id="GO:0005886">
    <property type="term" value="C:plasma membrane"/>
    <property type="evidence" value="ECO:0007669"/>
    <property type="project" value="TreeGrafter"/>
</dbReference>